<name>A0ACB8C9Z0_DERSI</name>
<accession>A0ACB8C9Z0</accession>
<organism evidence="1 2">
    <name type="scientific">Dermacentor silvarum</name>
    <name type="common">Tick</name>
    <dbReference type="NCBI Taxonomy" id="543639"/>
    <lineage>
        <taxon>Eukaryota</taxon>
        <taxon>Metazoa</taxon>
        <taxon>Ecdysozoa</taxon>
        <taxon>Arthropoda</taxon>
        <taxon>Chelicerata</taxon>
        <taxon>Arachnida</taxon>
        <taxon>Acari</taxon>
        <taxon>Parasitiformes</taxon>
        <taxon>Ixodida</taxon>
        <taxon>Ixodoidea</taxon>
        <taxon>Ixodidae</taxon>
        <taxon>Rhipicephalinae</taxon>
        <taxon>Dermacentor</taxon>
    </lineage>
</organism>
<reference evidence="1" key="1">
    <citation type="submission" date="2020-05" db="EMBL/GenBank/DDBJ databases">
        <title>Large-scale comparative analyses of tick genomes elucidate their genetic diversity and vector capacities.</title>
        <authorList>
            <person name="Jia N."/>
            <person name="Wang J."/>
            <person name="Shi W."/>
            <person name="Du L."/>
            <person name="Sun Y."/>
            <person name="Zhan W."/>
            <person name="Jiang J."/>
            <person name="Wang Q."/>
            <person name="Zhang B."/>
            <person name="Ji P."/>
            <person name="Sakyi L.B."/>
            <person name="Cui X."/>
            <person name="Yuan T."/>
            <person name="Jiang B."/>
            <person name="Yang W."/>
            <person name="Lam T.T.-Y."/>
            <person name="Chang Q."/>
            <person name="Ding S."/>
            <person name="Wang X."/>
            <person name="Zhu J."/>
            <person name="Ruan X."/>
            <person name="Zhao L."/>
            <person name="Wei J."/>
            <person name="Que T."/>
            <person name="Du C."/>
            <person name="Cheng J."/>
            <person name="Dai P."/>
            <person name="Han X."/>
            <person name="Huang E."/>
            <person name="Gao Y."/>
            <person name="Liu J."/>
            <person name="Shao H."/>
            <person name="Ye R."/>
            <person name="Li L."/>
            <person name="Wei W."/>
            <person name="Wang X."/>
            <person name="Wang C."/>
            <person name="Yang T."/>
            <person name="Huo Q."/>
            <person name="Li W."/>
            <person name="Guo W."/>
            <person name="Chen H."/>
            <person name="Zhou L."/>
            <person name="Ni X."/>
            <person name="Tian J."/>
            <person name="Zhou Y."/>
            <person name="Sheng Y."/>
            <person name="Liu T."/>
            <person name="Pan Y."/>
            <person name="Xia L."/>
            <person name="Li J."/>
            <person name="Zhao F."/>
            <person name="Cao W."/>
        </authorList>
    </citation>
    <scope>NUCLEOTIDE SEQUENCE</scope>
    <source>
        <strain evidence="1">Dsil-2018</strain>
    </source>
</reference>
<dbReference type="EMBL" id="CM023477">
    <property type="protein sequence ID" value="KAH7937689.1"/>
    <property type="molecule type" value="Genomic_DNA"/>
</dbReference>
<keyword evidence="2" id="KW-1185">Reference proteome</keyword>
<dbReference type="Proteomes" id="UP000821865">
    <property type="component" value="Chromosome 8"/>
</dbReference>
<comment type="caution">
    <text evidence="1">The sequence shown here is derived from an EMBL/GenBank/DDBJ whole genome shotgun (WGS) entry which is preliminary data.</text>
</comment>
<evidence type="ECO:0000313" key="1">
    <source>
        <dbReference type="EMBL" id="KAH7937689.1"/>
    </source>
</evidence>
<evidence type="ECO:0000313" key="2">
    <source>
        <dbReference type="Proteomes" id="UP000821865"/>
    </source>
</evidence>
<gene>
    <name evidence="1" type="ORF">HPB49_014746</name>
</gene>
<sequence length="315" mass="30981">MSDAPVRKSESLPFYVRPVRELQQKSKPNVGIVLRIAVLLTGRLPWVLLIAACCVISGAHGQYGPVRGHYGPALAFAPAAGFAGAGGPYAAGPYAANPYAASAAAAALGAGAGATQLTLAPPAAVFGHAHHQQALAPGFPAGAGYGLLGAAYGAQGPSSVIVSPVLHQDGVAGLMPAGAPNFAARSTVTHYGGGGSSQITRYQPTSYTLGGASAGATGSRTQYQSAQLTAAPGSTSALYREPKQLPSLSSLHQVQSAAAPAGATVTVQEVGQSQLGAFGGYGGGAAGLFSGYGGASAAAAPRTASYGYGAGLRAY</sequence>
<proteinExistence type="predicted"/>
<protein>
    <submittedName>
        <fullName evidence="1">Uncharacterized protein</fullName>
    </submittedName>
</protein>